<dbReference type="HOGENOM" id="CLU_063867_0_0_6"/>
<evidence type="ECO:0000313" key="3">
    <source>
        <dbReference type="Proteomes" id="UP000013940"/>
    </source>
</evidence>
<dbReference type="AlphaFoldDB" id="A0A2C9ENB2"/>
<name>A0A2C9ENB2_PSEPH</name>
<evidence type="ECO:0000256" key="1">
    <source>
        <dbReference type="SAM" id="MobiDB-lite"/>
    </source>
</evidence>
<evidence type="ECO:0000313" key="2">
    <source>
        <dbReference type="EMBL" id="AGL85153.1"/>
    </source>
</evidence>
<proteinExistence type="predicted"/>
<dbReference type="EMBL" id="CP003190">
    <property type="protein sequence ID" value="AGL85153.1"/>
    <property type="molecule type" value="Genomic_DNA"/>
</dbReference>
<protein>
    <submittedName>
        <fullName evidence="2">Uncharacterized protein</fullName>
    </submittedName>
</protein>
<dbReference type="Proteomes" id="UP000013940">
    <property type="component" value="Chromosome"/>
</dbReference>
<sequence>MAAASSSAPISRTGPGTSAPTSSATRPTGNAMASTPNACATPSCWPTAAPTSSSPCPVGKTPKNCWPRPGPGRSRFCRWPTSKPPKPPPSAPARTPDAPVPQPRTRSAMSKHTPHRPSRSSAFGHPLPAAKSRMLKRNLLFLALTASATATLALCSKAQAAGGAYVVDDGAINAPGECNVDVWYQSTRHQGSSHTSVVAPTCTFSQLPWVQLGAAMQRQQADGQGETQLSPQVKLALLDREDLGLQLALAGSAHWALNRSHSFDGGDLALPLTFSPVASLRLNLNAGWAHAYDDGDQSHRWAWGSGLEYDLAQSLTLIAERYGQRGGEQGWQAGPRLHLGQHLDLDLIVGQHLTEDRDRWLTTGATLRF</sequence>
<organism evidence="2 3">
    <name type="scientific">Pseudomonas protegens (strain DSM 19095 / LMG 27888 / CFBP 6595 / CHA0)</name>
    <dbReference type="NCBI Taxonomy" id="1124983"/>
    <lineage>
        <taxon>Bacteria</taxon>
        <taxon>Pseudomonadati</taxon>
        <taxon>Pseudomonadota</taxon>
        <taxon>Gammaproteobacteria</taxon>
        <taxon>Pseudomonadales</taxon>
        <taxon>Pseudomonadaceae</taxon>
        <taxon>Pseudomonas</taxon>
    </lineage>
</organism>
<dbReference type="eggNOG" id="ENOG50338KB">
    <property type="taxonomic scope" value="Bacteria"/>
</dbReference>
<feature type="compositionally biased region" description="Polar residues" evidence="1">
    <location>
        <begin position="1"/>
        <end position="10"/>
    </location>
</feature>
<accession>A0A2C9ENB2</accession>
<feature type="compositionally biased region" description="Pro residues" evidence="1">
    <location>
        <begin position="82"/>
        <end position="91"/>
    </location>
</feature>
<dbReference type="KEGG" id="pprc:PFLCHA0_c33830"/>
<feature type="region of interest" description="Disordered" evidence="1">
    <location>
        <begin position="1"/>
        <end position="126"/>
    </location>
</feature>
<feature type="compositionally biased region" description="Low complexity" evidence="1">
    <location>
        <begin position="38"/>
        <end position="57"/>
    </location>
</feature>
<reference evidence="3" key="1">
    <citation type="journal article" date="2014" name="Genome Announc.">
        <title>Full-genome sequence of the plant growth-promoting bacterium Pseudomonas protegens CHA0.</title>
        <authorList>
            <person name="Jousset A."/>
            <person name="Schuldes J."/>
            <person name="Keel C."/>
            <person name="Maurhofer M."/>
            <person name="Daniel R."/>
            <person name="Scheu S."/>
            <person name="Thuermer A."/>
        </authorList>
    </citation>
    <scope>NUCLEOTIDE SEQUENCE [LARGE SCALE GENOMIC DNA]</scope>
    <source>
        <strain evidence="3">DSM 19095 / LMG 27888 / CFBP 6595 / CHA0</strain>
    </source>
</reference>
<gene>
    <name evidence="2" type="ORF">PFLCHA0_c33830</name>
</gene>
<feature type="compositionally biased region" description="Low complexity" evidence="1">
    <location>
        <begin position="11"/>
        <end position="29"/>
    </location>
</feature>